<sequence length="52" mass="5636">MGITSQTFPSVQKLPLPQKITLWGKGSVSFANVWGSETFQPPSDVKGGLERC</sequence>
<protein>
    <submittedName>
        <fullName evidence="1">Uncharacterized protein</fullName>
    </submittedName>
</protein>
<evidence type="ECO:0000313" key="1">
    <source>
        <dbReference type="EMBL" id="GAA07015.1"/>
    </source>
</evidence>
<proteinExistence type="predicted"/>
<dbReference type="AlphaFoldDB" id="F7V9H0"/>
<dbReference type="EMBL" id="BABS01000001">
    <property type="protein sequence ID" value="GAA07015.1"/>
    <property type="molecule type" value="Genomic_DNA"/>
</dbReference>
<dbReference type="Proteomes" id="UP000004319">
    <property type="component" value="Unassembled WGS sequence"/>
</dbReference>
<accession>F7V9H0</accession>
<comment type="caution">
    <text evidence="1">The sequence shown here is derived from an EMBL/GenBank/DDBJ whole genome shotgun (WGS) entry which is preliminary data.</text>
</comment>
<gene>
    <name evidence="1" type="ORF">ATPR_0019</name>
</gene>
<organism evidence="1 2">
    <name type="scientific">Acetobacter tropicalis NBRC 101654</name>
    <dbReference type="NCBI Taxonomy" id="749388"/>
    <lineage>
        <taxon>Bacteria</taxon>
        <taxon>Pseudomonadati</taxon>
        <taxon>Pseudomonadota</taxon>
        <taxon>Alphaproteobacteria</taxon>
        <taxon>Acetobacterales</taxon>
        <taxon>Acetobacteraceae</taxon>
        <taxon>Acetobacter</taxon>
    </lineage>
</organism>
<name>F7V9H0_9PROT</name>
<evidence type="ECO:0000313" key="2">
    <source>
        <dbReference type="Proteomes" id="UP000004319"/>
    </source>
</evidence>
<reference evidence="1 2" key="1">
    <citation type="journal article" date="2011" name="Biochem. Biophys. Res. Commun.">
        <title>Increased number of Arginine-based salt bridges contributes to the thermotolerance of thermotolerant acetic acid bacteria, Acetobacter tropicalis SKU1100.</title>
        <authorList>
            <person name="Matsutani M."/>
            <person name="Hirakawa H."/>
            <person name="Nishikura M."/>
            <person name="Soemphol W."/>
            <person name="Ali I.A.I."/>
            <person name="Yakushi T."/>
            <person name="Matsushita K."/>
        </authorList>
    </citation>
    <scope>NUCLEOTIDE SEQUENCE [LARGE SCALE GENOMIC DNA]</scope>
    <source>
        <strain evidence="1 2">NBRC 101654</strain>
    </source>
</reference>